<dbReference type="Gene3D" id="3.20.10.10">
    <property type="entry name" value="D-amino Acid Aminotransferase, subunit A, domain 2"/>
    <property type="match status" value="1"/>
</dbReference>
<dbReference type="InterPro" id="IPR019999">
    <property type="entry name" value="Anth_synth_I-like"/>
</dbReference>
<dbReference type="EMBL" id="CXWD01000002">
    <property type="protein sequence ID" value="CTQ65377.1"/>
    <property type="molecule type" value="Genomic_DNA"/>
</dbReference>
<protein>
    <recommendedName>
        <fullName evidence="1">Probable branched-chain-amino-acid aminotransferase</fullName>
    </recommendedName>
</protein>
<dbReference type="InterPro" id="IPR036038">
    <property type="entry name" value="Aminotransferase-like"/>
</dbReference>
<dbReference type="InterPro" id="IPR015890">
    <property type="entry name" value="Chorismate_C"/>
</dbReference>
<proteinExistence type="predicted"/>
<accession>A0A0M6ZST1</accession>
<reference evidence="4" key="1">
    <citation type="submission" date="2015-07" db="EMBL/GenBank/DDBJ databases">
        <authorList>
            <person name="Rodrigo-Torres Lidia"/>
            <person name="Arahal R.David."/>
        </authorList>
    </citation>
    <scope>NUCLEOTIDE SEQUENCE [LARGE SCALE GENOMIC DNA]</scope>
    <source>
        <strain evidence="4">CECT 5112</strain>
    </source>
</reference>
<sequence length="619" mass="69265">MSSRTMKTGSVLLLDVLKRRTATLFEAPVDVVTCSRLEEVDGCLRQLERAQQDGYHCAGYLAYELGYAFEEKLKTRFEETGEPLLWFGLYEERQDLTLDEAFAVLNADTADAPRNVSKPSFDMAIADYENVFSQVQDHLSKGDIYQVNLTLRARFGHQGAPELLFQDLLKRQPVEFAAFMKLEDRTALSLSPELFLERTGTTLRTRPMKGTEPRGRFASEDARIARDLAQDPKQRSENIMIVDLMRNDLSRIAETGTVQVTKLCDVERYQSVQQMTSTIEAQVPATTGFADIIRHLFPCGSITGAPKLSAMQIAHNLETAPRGVYTGSIGFLTPTGDFCLNVAIRTLVLRQDGTGEIGTGSGVVFDSKARPEYDECALKLKFMTEDLPEFDLIETMAYDPDVGYLLLERHMQRLQKSAEYFGFQFDLQTVLDRLETAGEIYRGPQRVRLLLSRSGDISISATELPPADRGSVFNLMLATETTRSSDRFLYHKTTNRSFYDETRIRYQAETGCQEVIFLNESGYLTEGSYTTLFLKIDGKLLTPALEHGVLPGTFREGLLEAGYAVEADLTPEDLERAEAVFVGNSVRGLVRARMIAAEKVEPSSPALEGIPLQVTRRLG</sequence>
<dbReference type="RefSeq" id="WP_208981114.1">
    <property type="nucleotide sequence ID" value="NZ_CXWD01000002.1"/>
</dbReference>
<dbReference type="SUPFAM" id="SSF56752">
    <property type="entry name" value="D-aminoacid aminotransferase-like PLP-dependent enzymes"/>
    <property type="match status" value="1"/>
</dbReference>
<dbReference type="Pfam" id="PF01063">
    <property type="entry name" value="Aminotran_4"/>
    <property type="match status" value="1"/>
</dbReference>
<dbReference type="NCBIfam" id="TIGR00553">
    <property type="entry name" value="pabB"/>
    <property type="match status" value="1"/>
</dbReference>
<dbReference type="InterPro" id="IPR005801">
    <property type="entry name" value="ADC_synthase"/>
</dbReference>
<dbReference type="PANTHER" id="PTHR11236">
    <property type="entry name" value="AMINOBENZOATE/ANTHRANILATE SYNTHASE"/>
    <property type="match status" value="1"/>
</dbReference>
<dbReference type="GO" id="GO:0046820">
    <property type="term" value="F:4-amino-4-deoxychorismate synthase activity"/>
    <property type="evidence" value="ECO:0007669"/>
    <property type="project" value="TreeGrafter"/>
</dbReference>
<dbReference type="InterPro" id="IPR043132">
    <property type="entry name" value="BCAT-like_C"/>
</dbReference>
<dbReference type="Gene3D" id="3.30.470.10">
    <property type="match status" value="1"/>
</dbReference>
<feature type="domain" description="Chorismate-utilising enzyme C-terminal" evidence="2">
    <location>
        <begin position="127"/>
        <end position="379"/>
    </location>
</feature>
<dbReference type="Pfam" id="PF00425">
    <property type="entry name" value="Chorismate_bind"/>
    <property type="match status" value="1"/>
</dbReference>
<dbReference type="GO" id="GO:0000162">
    <property type="term" value="P:L-tryptophan biosynthetic process"/>
    <property type="evidence" value="ECO:0007669"/>
    <property type="project" value="TreeGrafter"/>
</dbReference>
<dbReference type="PRINTS" id="PR00095">
    <property type="entry name" value="ANTSNTHASEI"/>
</dbReference>
<evidence type="ECO:0000313" key="3">
    <source>
        <dbReference type="EMBL" id="CTQ65377.1"/>
    </source>
</evidence>
<keyword evidence="3" id="KW-0032">Aminotransferase</keyword>
<name>A0A0M6ZST1_9HYPH</name>
<dbReference type="GO" id="GO:0009396">
    <property type="term" value="P:folic acid-containing compound biosynthetic process"/>
    <property type="evidence" value="ECO:0007669"/>
    <property type="project" value="InterPro"/>
</dbReference>
<evidence type="ECO:0000313" key="4">
    <source>
        <dbReference type="Proteomes" id="UP000053235"/>
    </source>
</evidence>
<gene>
    <name evidence="3" type="primary">pabB</name>
    <name evidence="3" type="ORF">LAX5112_00606</name>
</gene>
<dbReference type="Gene3D" id="3.60.120.10">
    <property type="entry name" value="Anthranilate synthase"/>
    <property type="match status" value="1"/>
</dbReference>
<dbReference type="InterPro" id="IPR005802">
    <property type="entry name" value="ADC_synth_comp_1"/>
</dbReference>
<dbReference type="InterPro" id="IPR001544">
    <property type="entry name" value="Aminotrans_IV"/>
</dbReference>
<dbReference type="AlphaFoldDB" id="A0A0M6ZST1"/>
<keyword evidence="3" id="KW-0808">Transferase</keyword>
<dbReference type="STRING" id="388408.LAX5112_00606"/>
<evidence type="ECO:0000256" key="1">
    <source>
        <dbReference type="ARBA" id="ARBA00014472"/>
    </source>
</evidence>
<keyword evidence="4" id="KW-1185">Reference proteome</keyword>
<dbReference type="PANTHER" id="PTHR11236:SF50">
    <property type="entry name" value="AMINODEOXYCHORISMATE SYNTHASE COMPONENT 1"/>
    <property type="match status" value="1"/>
</dbReference>
<dbReference type="Proteomes" id="UP000053235">
    <property type="component" value="Unassembled WGS sequence"/>
</dbReference>
<dbReference type="InterPro" id="IPR043131">
    <property type="entry name" value="BCAT-like_N"/>
</dbReference>
<dbReference type="SUPFAM" id="SSF56322">
    <property type="entry name" value="ADC synthase"/>
    <property type="match status" value="1"/>
</dbReference>
<evidence type="ECO:0000259" key="2">
    <source>
        <dbReference type="Pfam" id="PF00425"/>
    </source>
</evidence>
<organism evidence="3 4">
    <name type="scientific">Roseibium alexandrii</name>
    <dbReference type="NCBI Taxonomy" id="388408"/>
    <lineage>
        <taxon>Bacteria</taxon>
        <taxon>Pseudomonadati</taxon>
        <taxon>Pseudomonadota</taxon>
        <taxon>Alphaproteobacteria</taxon>
        <taxon>Hyphomicrobiales</taxon>
        <taxon>Stappiaceae</taxon>
        <taxon>Roseibium</taxon>
    </lineage>
</organism>